<keyword evidence="3" id="KW-1185">Reference proteome</keyword>
<feature type="compositionally biased region" description="Polar residues" evidence="1">
    <location>
        <begin position="68"/>
        <end position="87"/>
    </location>
</feature>
<dbReference type="EMBL" id="JARKIB010000021">
    <property type="protein sequence ID" value="KAJ7767712.1"/>
    <property type="molecule type" value="Genomic_DNA"/>
</dbReference>
<reference evidence="2" key="1">
    <citation type="submission" date="2023-03" db="EMBL/GenBank/DDBJ databases">
        <title>Massive genome expansion in bonnet fungi (Mycena s.s.) driven by repeated elements and novel gene families across ecological guilds.</title>
        <authorList>
            <consortium name="Lawrence Berkeley National Laboratory"/>
            <person name="Harder C.B."/>
            <person name="Miyauchi S."/>
            <person name="Viragh M."/>
            <person name="Kuo A."/>
            <person name="Thoen E."/>
            <person name="Andreopoulos B."/>
            <person name="Lu D."/>
            <person name="Skrede I."/>
            <person name="Drula E."/>
            <person name="Henrissat B."/>
            <person name="Morin E."/>
            <person name="Kohler A."/>
            <person name="Barry K."/>
            <person name="LaButti K."/>
            <person name="Morin E."/>
            <person name="Salamov A."/>
            <person name="Lipzen A."/>
            <person name="Mereny Z."/>
            <person name="Hegedus B."/>
            <person name="Baldrian P."/>
            <person name="Stursova M."/>
            <person name="Weitz H."/>
            <person name="Taylor A."/>
            <person name="Grigoriev I.V."/>
            <person name="Nagy L.G."/>
            <person name="Martin F."/>
            <person name="Kauserud H."/>
        </authorList>
    </citation>
    <scope>NUCLEOTIDE SEQUENCE</scope>
    <source>
        <strain evidence="2">CBHHK182m</strain>
    </source>
</reference>
<evidence type="ECO:0000256" key="1">
    <source>
        <dbReference type="SAM" id="MobiDB-lite"/>
    </source>
</evidence>
<protein>
    <submittedName>
        <fullName evidence="2">Uncharacterized protein</fullName>
    </submittedName>
</protein>
<evidence type="ECO:0000313" key="3">
    <source>
        <dbReference type="Proteomes" id="UP001215598"/>
    </source>
</evidence>
<name>A0AAD7JLY1_9AGAR</name>
<comment type="caution">
    <text evidence="2">The sequence shown here is derived from an EMBL/GenBank/DDBJ whole genome shotgun (WGS) entry which is preliminary data.</text>
</comment>
<organism evidence="2 3">
    <name type="scientific">Mycena metata</name>
    <dbReference type="NCBI Taxonomy" id="1033252"/>
    <lineage>
        <taxon>Eukaryota</taxon>
        <taxon>Fungi</taxon>
        <taxon>Dikarya</taxon>
        <taxon>Basidiomycota</taxon>
        <taxon>Agaricomycotina</taxon>
        <taxon>Agaricomycetes</taxon>
        <taxon>Agaricomycetidae</taxon>
        <taxon>Agaricales</taxon>
        <taxon>Marasmiineae</taxon>
        <taxon>Mycenaceae</taxon>
        <taxon>Mycena</taxon>
    </lineage>
</organism>
<sequence>MTESALGCAQNFDGSLRDAADIVFYQDRDDEHPISAPAASSSTRKIHGFFTGATKPVGKVAGSRRSARTSQPSGRLTDPNNAESSVSAGKRKAAPTAATSRQPKVARRSAATPSDSEPDSEGEDPAENSDAAEDTEGDDGVGQEVMDLEEYHAIKTMADADHAQAVAKVAGADSTADIRTVFTRVKDHKNPTTGVVESGSICKICVAKGHYAIYKARCEKLGIEENERAIPKAKGVSGQGNLDGVVVTTPRPPPFTPEGLLDFLTELIVTQDELYISHAVPRGTVKVPPLPPSAAL</sequence>
<dbReference type="AlphaFoldDB" id="A0AAD7JLY1"/>
<dbReference type="Proteomes" id="UP001215598">
    <property type="component" value="Unassembled WGS sequence"/>
</dbReference>
<accession>A0AAD7JLY1</accession>
<evidence type="ECO:0000313" key="2">
    <source>
        <dbReference type="EMBL" id="KAJ7767712.1"/>
    </source>
</evidence>
<gene>
    <name evidence="2" type="ORF">B0H16DRAFT_1453332</name>
</gene>
<feature type="region of interest" description="Disordered" evidence="1">
    <location>
        <begin position="50"/>
        <end position="140"/>
    </location>
</feature>
<proteinExistence type="predicted"/>
<feature type="compositionally biased region" description="Acidic residues" evidence="1">
    <location>
        <begin position="116"/>
        <end position="140"/>
    </location>
</feature>